<dbReference type="CDD" id="cd00761">
    <property type="entry name" value="Glyco_tranf_GTA_type"/>
    <property type="match status" value="1"/>
</dbReference>
<accession>A0A844BL46</accession>
<proteinExistence type="inferred from homology"/>
<dbReference type="AlphaFoldDB" id="A0A844BL46"/>
<dbReference type="Proteomes" id="UP000466730">
    <property type="component" value="Unassembled WGS sequence"/>
</dbReference>
<dbReference type="SUPFAM" id="SSF53448">
    <property type="entry name" value="Nucleotide-diphospho-sugar transferases"/>
    <property type="match status" value="1"/>
</dbReference>
<sequence length="409" mass="44284">MSGPPPRVTICMPACEAETTLDRAIASVRAQTVGDWRLIVADDASGDGTWALAQAAAAADPRITALRQPARLGVMNFATGLERADTPFFVWLAADDYWGPRFLESCLNVLARDARAVSALPRCRWIGRIDGPRTDTLDGPVVQRMRRYLAAPGGTRMYGLMRTAIARAAFPRRAMNAYDWVLMTGILRAGPQIEIPEPMLFRDRTDPLRYAAAVEEFHRARLFRRFPVLAMSLAALRAGHVPLANLGDLAALNLRKHEEYLAVMHPGQFARRLRLFRALGLPIATMPGRGAEVAGQIARTDPARRAAAGRVLVRLARLGDGAAALELGHLRQAGLLRGDARAAFARAGELGLADGWFHAALAGGGDWPRIVGAAHRGSEAARAHLARSRDAGRLPAALADVTAYLLARR</sequence>
<dbReference type="Gene3D" id="3.90.550.10">
    <property type="entry name" value="Spore Coat Polysaccharide Biosynthesis Protein SpsA, Chain A"/>
    <property type="match status" value="1"/>
</dbReference>
<organism evidence="5 6">
    <name type="scientific">Rhodovulum strictum</name>
    <dbReference type="NCBI Taxonomy" id="58314"/>
    <lineage>
        <taxon>Bacteria</taxon>
        <taxon>Pseudomonadati</taxon>
        <taxon>Pseudomonadota</taxon>
        <taxon>Alphaproteobacteria</taxon>
        <taxon>Rhodobacterales</taxon>
        <taxon>Paracoccaceae</taxon>
        <taxon>Rhodovulum</taxon>
    </lineage>
</organism>
<evidence type="ECO:0000256" key="2">
    <source>
        <dbReference type="ARBA" id="ARBA00022676"/>
    </source>
</evidence>
<feature type="domain" description="Glycosyltransferase 2-like" evidence="4">
    <location>
        <begin position="9"/>
        <end position="129"/>
    </location>
</feature>
<comment type="caution">
    <text evidence="5">The sequence shown here is derived from an EMBL/GenBank/DDBJ whole genome shotgun (WGS) entry which is preliminary data.</text>
</comment>
<evidence type="ECO:0000256" key="3">
    <source>
        <dbReference type="ARBA" id="ARBA00022679"/>
    </source>
</evidence>
<comment type="similarity">
    <text evidence="1">Belongs to the glycosyltransferase 2 family.</text>
</comment>
<dbReference type="InterPro" id="IPR001173">
    <property type="entry name" value="Glyco_trans_2-like"/>
</dbReference>
<evidence type="ECO:0000313" key="6">
    <source>
        <dbReference type="Proteomes" id="UP000466730"/>
    </source>
</evidence>
<evidence type="ECO:0000259" key="4">
    <source>
        <dbReference type="Pfam" id="PF00535"/>
    </source>
</evidence>
<dbReference type="RefSeq" id="WP_153748022.1">
    <property type="nucleotide sequence ID" value="NZ_BAAADI010000049.1"/>
</dbReference>
<gene>
    <name evidence="5" type="ORF">GH815_06905</name>
</gene>
<dbReference type="PANTHER" id="PTHR43685:SF5">
    <property type="entry name" value="GLYCOSYLTRANSFERASE EPSE-RELATED"/>
    <property type="match status" value="1"/>
</dbReference>
<reference evidence="5 6" key="1">
    <citation type="submission" date="2019-11" db="EMBL/GenBank/DDBJ databases">
        <title>Draft Whole-Genome sequence of the marine photosynthetic bacterium Rhodovulum strictum DSM 11289.</title>
        <authorList>
            <person name="Kyndt J.A."/>
            <person name="Meyer T.E."/>
        </authorList>
    </citation>
    <scope>NUCLEOTIDE SEQUENCE [LARGE SCALE GENOMIC DNA]</scope>
    <source>
        <strain evidence="5 6">DSM 11289</strain>
    </source>
</reference>
<dbReference type="Pfam" id="PF00535">
    <property type="entry name" value="Glycos_transf_2"/>
    <property type="match status" value="1"/>
</dbReference>
<dbReference type="InterPro" id="IPR029044">
    <property type="entry name" value="Nucleotide-diphossugar_trans"/>
</dbReference>
<dbReference type="GO" id="GO:0016757">
    <property type="term" value="F:glycosyltransferase activity"/>
    <property type="evidence" value="ECO:0007669"/>
    <property type="project" value="UniProtKB-KW"/>
</dbReference>
<keyword evidence="3 5" id="KW-0808">Transferase</keyword>
<evidence type="ECO:0000256" key="1">
    <source>
        <dbReference type="ARBA" id="ARBA00006739"/>
    </source>
</evidence>
<dbReference type="PANTHER" id="PTHR43685">
    <property type="entry name" value="GLYCOSYLTRANSFERASE"/>
    <property type="match status" value="1"/>
</dbReference>
<dbReference type="EMBL" id="WJPO01000007">
    <property type="protein sequence ID" value="MRH20717.1"/>
    <property type="molecule type" value="Genomic_DNA"/>
</dbReference>
<keyword evidence="6" id="KW-1185">Reference proteome</keyword>
<dbReference type="OrthoDB" id="9802649at2"/>
<protein>
    <submittedName>
        <fullName evidence="5">Glycosyltransferase</fullName>
    </submittedName>
</protein>
<evidence type="ECO:0000313" key="5">
    <source>
        <dbReference type="EMBL" id="MRH20717.1"/>
    </source>
</evidence>
<name>A0A844BL46_9RHOB</name>
<keyword evidence="2" id="KW-0328">Glycosyltransferase</keyword>
<dbReference type="InterPro" id="IPR050834">
    <property type="entry name" value="Glycosyltransf_2"/>
</dbReference>